<dbReference type="Gene3D" id="3.60.15.10">
    <property type="entry name" value="Ribonuclease Z/Hydroxyacylglutathione hydrolase-like"/>
    <property type="match status" value="1"/>
</dbReference>
<evidence type="ECO:0000313" key="5">
    <source>
        <dbReference type="Proteomes" id="UP001299608"/>
    </source>
</evidence>
<feature type="domain" description="Metallo-beta-lactamase" evidence="1">
    <location>
        <begin position="23"/>
        <end position="207"/>
    </location>
</feature>
<reference evidence="2" key="3">
    <citation type="submission" date="2022-01" db="EMBL/GenBank/DDBJ databases">
        <title>Collection of gut derived symbiotic bacterial strains cultured from healthy donors.</title>
        <authorList>
            <person name="Lin H."/>
            <person name="Kohout C."/>
            <person name="Waligurski E."/>
            <person name="Pamer E.G."/>
        </authorList>
    </citation>
    <scope>NUCLEOTIDE SEQUENCE</scope>
    <source>
        <strain evidence="2">DFI.6.55</strain>
    </source>
</reference>
<reference evidence="3 4" key="1">
    <citation type="journal article" date="2020" name="Cell Host Microbe">
        <title>Functional and Genomic Variation between Human-Derived Isolates of Lachnospiraceae Reveals Inter- and Intra-Species Diversity.</title>
        <authorList>
            <person name="Sorbara M.T."/>
            <person name="Littmann E.R."/>
            <person name="Fontana E."/>
            <person name="Moody T.U."/>
            <person name="Kohout C.E."/>
            <person name="Gjonbalaj M."/>
            <person name="Eaton V."/>
            <person name="Seok R."/>
            <person name="Leiner I.M."/>
            <person name="Pamer E.G."/>
        </authorList>
    </citation>
    <scope>NUCLEOTIDE SEQUENCE [LARGE SCALE GENOMIC DNA]</scope>
    <source>
        <strain evidence="3 4">MSK.1.17</strain>
    </source>
</reference>
<dbReference type="PANTHER" id="PTHR42951:SF17">
    <property type="entry name" value="METALLO-BETA-LACTAMASE DOMAIN-CONTAINING PROTEIN"/>
    <property type="match status" value="1"/>
</dbReference>
<evidence type="ECO:0000313" key="2">
    <source>
        <dbReference type="EMBL" id="MCG4749214.1"/>
    </source>
</evidence>
<evidence type="ECO:0000259" key="1">
    <source>
        <dbReference type="SMART" id="SM00849"/>
    </source>
</evidence>
<dbReference type="SUPFAM" id="SSF56281">
    <property type="entry name" value="Metallo-hydrolase/oxidoreductase"/>
    <property type="match status" value="1"/>
</dbReference>
<dbReference type="InterPro" id="IPR001279">
    <property type="entry name" value="Metallo-B-lactamas"/>
</dbReference>
<dbReference type="InterPro" id="IPR036866">
    <property type="entry name" value="RibonucZ/Hydroxyglut_hydro"/>
</dbReference>
<dbReference type="InterPro" id="IPR050855">
    <property type="entry name" value="NDM-1-like"/>
</dbReference>
<dbReference type="AlphaFoldDB" id="A0AAX1SBM9"/>
<accession>A0AAX1SBM9</accession>
<evidence type="ECO:0000313" key="3">
    <source>
        <dbReference type="EMBL" id="NSJ52423.1"/>
    </source>
</evidence>
<reference evidence="3" key="2">
    <citation type="submission" date="2020-02" db="EMBL/GenBank/DDBJ databases">
        <authorList>
            <person name="Littmann E."/>
            <person name="Sorbara M."/>
        </authorList>
    </citation>
    <scope>NUCLEOTIDE SEQUENCE</scope>
    <source>
        <strain evidence="3">MSK.1.17</strain>
    </source>
</reference>
<evidence type="ECO:0000313" key="4">
    <source>
        <dbReference type="Proteomes" id="UP000669239"/>
    </source>
</evidence>
<comment type="caution">
    <text evidence="2">The sequence shown here is derived from an EMBL/GenBank/DDBJ whole genome shotgun (WGS) entry which is preliminary data.</text>
</comment>
<organism evidence="2 5">
    <name type="scientific">Enterocloster aldenensis</name>
    <dbReference type="NCBI Taxonomy" id="358742"/>
    <lineage>
        <taxon>Bacteria</taxon>
        <taxon>Bacillati</taxon>
        <taxon>Bacillota</taxon>
        <taxon>Clostridia</taxon>
        <taxon>Lachnospirales</taxon>
        <taxon>Lachnospiraceae</taxon>
        <taxon>Enterocloster</taxon>
    </lineage>
</organism>
<keyword evidence="4" id="KW-1185">Reference proteome</keyword>
<dbReference type="SMART" id="SM00849">
    <property type="entry name" value="Lactamase_B"/>
    <property type="match status" value="1"/>
</dbReference>
<dbReference type="RefSeq" id="WP_117563462.1">
    <property type="nucleotide sequence ID" value="NZ_JAAITT010000071.1"/>
</dbReference>
<gene>
    <name evidence="3" type="ORF">G5B36_27620</name>
    <name evidence="2" type="ORF">L0N08_27785</name>
</gene>
<sequence>MKICDTVYQLKVEFNVTPQVKRYVYVYIIEGKEGYYLIDAGVKGCQKKIGEYIHKIGNSRQTINALILTHSHPDHIGAARSIKEGYDSCIYACQGEKDWIEDTGLQYKERPIPNFHELVEGPVMVDRIIKDKDILYLEPGIELEVINSSGHSRESLSFYYPQKQVLFTGDAIPVIDDVPIYENSESCIRTLKRLGSQGQVVLYCPAWDKVYDKEEGLQNIQAAISQMERIRNAAEQYADSLCAGKIQDRDVVYLMCRELKMQQWEEHPLFKRSILKDIYRLKEERKK</sequence>
<dbReference type="Proteomes" id="UP000669239">
    <property type="component" value="Unassembled WGS sequence"/>
</dbReference>
<dbReference type="PANTHER" id="PTHR42951">
    <property type="entry name" value="METALLO-BETA-LACTAMASE DOMAIN-CONTAINING"/>
    <property type="match status" value="1"/>
</dbReference>
<name>A0AAX1SBM9_9FIRM</name>
<dbReference type="EMBL" id="JAAITT010000071">
    <property type="protein sequence ID" value="NSJ52423.1"/>
    <property type="molecule type" value="Genomic_DNA"/>
</dbReference>
<dbReference type="EMBL" id="JAKNGE010000056">
    <property type="protein sequence ID" value="MCG4749214.1"/>
    <property type="molecule type" value="Genomic_DNA"/>
</dbReference>
<proteinExistence type="predicted"/>
<dbReference type="Proteomes" id="UP001299608">
    <property type="component" value="Unassembled WGS sequence"/>
</dbReference>
<dbReference type="Pfam" id="PF00753">
    <property type="entry name" value="Lactamase_B"/>
    <property type="match status" value="1"/>
</dbReference>
<protein>
    <submittedName>
        <fullName evidence="2">MBL fold metallo-hydrolase</fullName>
    </submittedName>
</protein>